<keyword evidence="2" id="KW-1185">Reference proteome</keyword>
<gene>
    <name evidence="1" type="ORF">THTE_4394</name>
</gene>
<proteinExistence type="predicted"/>
<accession>A0A286RLZ3</accession>
<evidence type="ECO:0000313" key="2">
    <source>
        <dbReference type="Proteomes" id="UP000215086"/>
    </source>
</evidence>
<sequence length="48" mass="5231">MIRFLSVGTTSVPLRFSESASRGNIASEGPACQVRLSTFDHELRFSGD</sequence>
<dbReference type="AlphaFoldDB" id="A0A286RLZ3"/>
<name>A0A286RLZ3_9BACT</name>
<dbReference type="Proteomes" id="UP000215086">
    <property type="component" value="Chromosome"/>
</dbReference>
<reference evidence="1 2" key="1">
    <citation type="journal article" name="Front. Microbiol.">
        <title>Sugar Metabolism of the First Thermophilic Planctomycete Thermogutta terrifontis: Comparative Genomic and Transcriptomic Approaches.</title>
        <authorList>
            <person name="Elcheninov A.G."/>
            <person name="Menzel P."/>
            <person name="Gudbergsdottir S.R."/>
            <person name="Slesarev A.I."/>
            <person name="Kadnikov V.V."/>
            <person name="Krogh A."/>
            <person name="Bonch-Osmolovskaya E.A."/>
            <person name="Peng X."/>
            <person name="Kublanov I.V."/>
        </authorList>
    </citation>
    <scope>NUCLEOTIDE SEQUENCE [LARGE SCALE GENOMIC DNA]</scope>
    <source>
        <strain evidence="1 2">R1</strain>
    </source>
</reference>
<dbReference type="KEGG" id="ttf:THTE_4394"/>
<dbReference type="EMBL" id="CP018477">
    <property type="protein sequence ID" value="ASV76995.1"/>
    <property type="molecule type" value="Genomic_DNA"/>
</dbReference>
<evidence type="ECO:0000313" key="1">
    <source>
        <dbReference type="EMBL" id="ASV76995.1"/>
    </source>
</evidence>
<protein>
    <submittedName>
        <fullName evidence="1">Uncharacterized protein</fullName>
    </submittedName>
</protein>
<organism evidence="1 2">
    <name type="scientific">Thermogutta terrifontis</name>
    <dbReference type="NCBI Taxonomy" id="1331910"/>
    <lineage>
        <taxon>Bacteria</taxon>
        <taxon>Pseudomonadati</taxon>
        <taxon>Planctomycetota</taxon>
        <taxon>Planctomycetia</taxon>
        <taxon>Pirellulales</taxon>
        <taxon>Thermoguttaceae</taxon>
        <taxon>Thermogutta</taxon>
    </lineage>
</organism>